<evidence type="ECO:0000313" key="2">
    <source>
        <dbReference type="Proteomes" id="UP000011529"/>
    </source>
</evidence>
<dbReference type="PATRIC" id="fig|1263867.3.peg.4518"/>
<proteinExistence type="predicted"/>
<dbReference type="PANTHER" id="PTHR32234">
    <property type="entry name" value="THIOL:DISULFIDE INTERCHANGE PROTEIN DSBD"/>
    <property type="match status" value="1"/>
</dbReference>
<dbReference type="AlphaFoldDB" id="M2A525"/>
<keyword evidence="2" id="KW-1185">Reference proteome</keyword>
<protein>
    <submittedName>
        <fullName evidence="1">Thiol-disulfide interchange protein dsbD</fullName>
    </submittedName>
</protein>
<evidence type="ECO:0000313" key="1">
    <source>
        <dbReference type="EMBL" id="EMB15071.1"/>
    </source>
</evidence>
<reference evidence="1" key="2">
    <citation type="journal article" date="2013" name="Mar. Genomics">
        <title>Expression of sulfatases in Rhodopirellula baltica and the diversity of sulfatases in the genus Rhodopirellula.</title>
        <authorList>
            <person name="Wegner C.E."/>
            <person name="Richter-Heitmann T."/>
            <person name="Klindworth A."/>
            <person name="Klockow C."/>
            <person name="Richter M."/>
            <person name="Achstetter T."/>
            <person name="Glockner F.O."/>
            <person name="Harder J."/>
        </authorList>
    </citation>
    <scope>NUCLEOTIDE SEQUENCE [LARGE SCALE GENOMIC DNA]</scope>
    <source>
        <strain evidence="1">6C</strain>
    </source>
</reference>
<dbReference type="GO" id="GO:0015035">
    <property type="term" value="F:protein-disulfide reductase activity"/>
    <property type="evidence" value="ECO:0007669"/>
    <property type="project" value="TreeGrafter"/>
</dbReference>
<sequence>MFAAVVTTGGLLAMLIVLFWCNQEPATRDAVSMPWSVYSKAAFDRTELEGKPVAVLFFANWALSADPKGGLSNPGISQALADAGFVLMTDDLTHSDANDFDELRHLGFNSVPMLILYPQTGPPVGFDGGTPESNLVAAVELIGG</sequence>
<comment type="caution">
    <text evidence="1">The sequence shown here is derived from an EMBL/GenBank/DDBJ whole genome shotgun (WGS) entry which is preliminary data.</text>
</comment>
<dbReference type="PANTHER" id="PTHR32234:SF3">
    <property type="entry name" value="SUPPRESSION OF COPPER SENSITIVITY PROTEIN"/>
    <property type="match status" value="1"/>
</dbReference>
<organism evidence="1 2">
    <name type="scientific">Rhodopirellula europaea 6C</name>
    <dbReference type="NCBI Taxonomy" id="1263867"/>
    <lineage>
        <taxon>Bacteria</taxon>
        <taxon>Pseudomonadati</taxon>
        <taxon>Planctomycetota</taxon>
        <taxon>Planctomycetia</taxon>
        <taxon>Pirellulales</taxon>
        <taxon>Pirellulaceae</taxon>
        <taxon>Rhodopirellula</taxon>
    </lineage>
</organism>
<dbReference type="Proteomes" id="UP000011529">
    <property type="component" value="Unassembled WGS sequence"/>
</dbReference>
<dbReference type="EMBL" id="ANMO01000195">
    <property type="protein sequence ID" value="EMB15071.1"/>
    <property type="molecule type" value="Genomic_DNA"/>
</dbReference>
<accession>M2A525</accession>
<dbReference type="InterPro" id="IPR036249">
    <property type="entry name" value="Thioredoxin-like_sf"/>
</dbReference>
<reference evidence="1" key="1">
    <citation type="submission" date="2012-11" db="EMBL/GenBank/DDBJ databases">
        <title>Permanent draft genomes of Rhodopirellula europaea strain SH398 and 6C.</title>
        <authorList>
            <person name="Richter M."/>
            <person name="Richter-Heitmann T."/>
            <person name="Frank C."/>
            <person name="Harder J."/>
            <person name="Glockner F.O."/>
        </authorList>
    </citation>
    <scope>NUCLEOTIDE SEQUENCE</scope>
    <source>
        <strain evidence="1">6C</strain>
    </source>
</reference>
<dbReference type="GO" id="GO:0045454">
    <property type="term" value="P:cell redox homeostasis"/>
    <property type="evidence" value="ECO:0007669"/>
    <property type="project" value="TreeGrafter"/>
</dbReference>
<dbReference type="SUPFAM" id="SSF52833">
    <property type="entry name" value="Thioredoxin-like"/>
    <property type="match status" value="1"/>
</dbReference>
<gene>
    <name evidence="1" type="ORF">RE6C_04217</name>
</gene>
<name>M2A525_9BACT</name>